<dbReference type="Proteomes" id="UP000806528">
    <property type="component" value="Unassembled WGS sequence"/>
</dbReference>
<organism evidence="2 3">
    <name type="scientific">Nocardiopsis coralli</name>
    <dbReference type="NCBI Taxonomy" id="2772213"/>
    <lineage>
        <taxon>Bacteria</taxon>
        <taxon>Bacillati</taxon>
        <taxon>Actinomycetota</taxon>
        <taxon>Actinomycetes</taxon>
        <taxon>Streptosporangiales</taxon>
        <taxon>Nocardiopsidaceae</taxon>
        <taxon>Nocardiopsis</taxon>
    </lineage>
</organism>
<evidence type="ECO:0000313" key="3">
    <source>
        <dbReference type="Proteomes" id="UP000806528"/>
    </source>
</evidence>
<proteinExistence type="predicted"/>
<dbReference type="RefSeq" id="WP_193121353.1">
    <property type="nucleotide sequence ID" value="NZ_JADBGI010000006.1"/>
</dbReference>
<accession>A0ABR9P4E0</accession>
<evidence type="ECO:0000256" key="1">
    <source>
        <dbReference type="SAM" id="MobiDB-lite"/>
    </source>
</evidence>
<comment type="caution">
    <text evidence="2">The sequence shown here is derived from an EMBL/GenBank/DDBJ whole genome shotgun (WGS) entry which is preliminary data.</text>
</comment>
<protein>
    <recommendedName>
        <fullName evidence="4">Adhesin domain-containing protein</fullName>
    </recommendedName>
</protein>
<name>A0ABR9P4E0_9ACTN</name>
<evidence type="ECO:0008006" key="4">
    <source>
        <dbReference type="Google" id="ProtNLM"/>
    </source>
</evidence>
<reference evidence="2 3" key="1">
    <citation type="submission" date="2020-09" db="EMBL/GenBank/DDBJ databases">
        <title>Diversity and distribution of actinomycetes associated with coral in the coast of Hainan.</title>
        <authorList>
            <person name="Li F."/>
        </authorList>
    </citation>
    <scope>NUCLEOTIDE SEQUENCE [LARGE SCALE GENOMIC DNA]</scope>
    <source>
        <strain evidence="2 3">HNM0947</strain>
    </source>
</reference>
<sequence>MPTFTADTPGPITLDLTAPIADVTIRTSPDLNTATMTVTGPDEVVSGVTEHTEDSRWTVRLPDPGPTVITGSSGGVRNTVFGNISGGAMIVSGGNVTISSGTVISGISGGSTFTQTEPVKVDITLPERSNAALSQSTGQARLHGHYAAVDFRSSNAGLELNGDAEYLDADTTNGSISVAGTVSDEINTSATNGTLTLTSSAPRTVARATNGSVTVAASGPHSIRARTTNGSLTVLKNGHNADVTSSTTNGSELVH</sequence>
<evidence type="ECO:0000313" key="2">
    <source>
        <dbReference type="EMBL" id="MBE2998709.1"/>
    </source>
</evidence>
<feature type="compositionally biased region" description="Polar residues" evidence="1">
    <location>
        <begin position="242"/>
        <end position="255"/>
    </location>
</feature>
<feature type="region of interest" description="Disordered" evidence="1">
    <location>
        <begin position="234"/>
        <end position="255"/>
    </location>
</feature>
<gene>
    <name evidence="2" type="ORF">IDM40_08340</name>
</gene>
<dbReference type="EMBL" id="JADBGI010000006">
    <property type="protein sequence ID" value="MBE2998709.1"/>
    <property type="molecule type" value="Genomic_DNA"/>
</dbReference>
<keyword evidence="3" id="KW-1185">Reference proteome</keyword>